<dbReference type="PROSITE" id="PS51186">
    <property type="entry name" value="GNAT"/>
    <property type="match status" value="1"/>
</dbReference>
<gene>
    <name evidence="2" type="ORF">MNBD_GAMMA21-2838</name>
</gene>
<proteinExistence type="predicted"/>
<dbReference type="AlphaFoldDB" id="A0A3B0ZWY8"/>
<reference evidence="2" key="1">
    <citation type="submission" date="2018-06" db="EMBL/GenBank/DDBJ databases">
        <authorList>
            <person name="Zhirakovskaya E."/>
        </authorList>
    </citation>
    <scope>NUCLEOTIDE SEQUENCE</scope>
</reference>
<dbReference type="InterPro" id="IPR016181">
    <property type="entry name" value="Acyl_CoA_acyltransferase"/>
</dbReference>
<dbReference type="InterPro" id="IPR000182">
    <property type="entry name" value="GNAT_dom"/>
</dbReference>
<dbReference type="SUPFAM" id="SSF55729">
    <property type="entry name" value="Acyl-CoA N-acyltransferases (Nat)"/>
    <property type="match status" value="1"/>
</dbReference>
<dbReference type="EMBL" id="UOFR01000013">
    <property type="protein sequence ID" value="VAW91932.1"/>
    <property type="molecule type" value="Genomic_DNA"/>
</dbReference>
<evidence type="ECO:0000259" key="1">
    <source>
        <dbReference type="PROSITE" id="PS51186"/>
    </source>
</evidence>
<keyword evidence="2" id="KW-0808">Transferase</keyword>
<dbReference type="Pfam" id="PF13302">
    <property type="entry name" value="Acetyltransf_3"/>
    <property type="match status" value="1"/>
</dbReference>
<dbReference type="Gene3D" id="3.40.630.30">
    <property type="match status" value="1"/>
</dbReference>
<evidence type="ECO:0000313" key="2">
    <source>
        <dbReference type="EMBL" id="VAW91932.1"/>
    </source>
</evidence>
<feature type="domain" description="N-acetyltransferase" evidence="1">
    <location>
        <begin position="12"/>
        <end position="180"/>
    </location>
</feature>
<name>A0A3B0ZWY8_9ZZZZ</name>
<dbReference type="GO" id="GO:0016747">
    <property type="term" value="F:acyltransferase activity, transferring groups other than amino-acyl groups"/>
    <property type="evidence" value="ECO:0007669"/>
    <property type="project" value="InterPro"/>
</dbReference>
<sequence length="186" mass="21989">MPNIIELETERLILRQWKNSDYQIFAEMSSDPDVMRYYPSLMSRPESNEMADKIRSLISDRGWGFWAIEEKDNKKFIGFVGLHEPAPELPFSPCVEIGWRIKKERWGKGFATEAAKEVLKFTFDLLKLDKIYSFSTVKNQKSRAVMERLGMVNTHKNFEHPDIPPGSPLREHVLYEMRREQWYKTV</sequence>
<accession>A0A3B0ZWY8</accession>
<dbReference type="InterPro" id="IPR051531">
    <property type="entry name" value="N-acetyltransferase"/>
</dbReference>
<organism evidence="2">
    <name type="scientific">hydrothermal vent metagenome</name>
    <dbReference type="NCBI Taxonomy" id="652676"/>
    <lineage>
        <taxon>unclassified sequences</taxon>
        <taxon>metagenomes</taxon>
        <taxon>ecological metagenomes</taxon>
    </lineage>
</organism>
<dbReference type="PANTHER" id="PTHR43792">
    <property type="entry name" value="GNAT FAMILY, PUTATIVE (AFU_ORTHOLOGUE AFUA_3G00765)-RELATED-RELATED"/>
    <property type="match status" value="1"/>
</dbReference>
<protein>
    <submittedName>
        <fullName evidence="2">Acetyltransferase, GNAT family</fullName>
    </submittedName>
</protein>
<dbReference type="PANTHER" id="PTHR43792:SF1">
    <property type="entry name" value="N-ACETYLTRANSFERASE DOMAIN-CONTAINING PROTEIN"/>
    <property type="match status" value="1"/>
</dbReference>